<dbReference type="Gene3D" id="3.90.215.10">
    <property type="entry name" value="Gamma Fibrinogen, chain A, domain 1"/>
    <property type="match status" value="1"/>
</dbReference>
<proteinExistence type="predicted"/>
<keyword evidence="3" id="KW-1185">Reference proteome</keyword>
<dbReference type="InterPro" id="IPR014716">
    <property type="entry name" value="Fibrinogen_a/b/g_C_1"/>
</dbReference>
<dbReference type="InterPro" id="IPR002181">
    <property type="entry name" value="Fibrinogen_a/b/g_C_dom"/>
</dbReference>
<dbReference type="EMBL" id="JAMKOV010000010">
    <property type="protein sequence ID" value="KAI8037747.1"/>
    <property type="molecule type" value="Genomic_DNA"/>
</dbReference>
<dbReference type="Proteomes" id="UP001059596">
    <property type="component" value="Unassembled WGS sequence"/>
</dbReference>
<name>A0A9Q0BMK1_9MUSC</name>
<dbReference type="AlphaFoldDB" id="A0A9Q0BMK1"/>
<dbReference type="Pfam" id="PF00147">
    <property type="entry name" value="Fibrinogen_C"/>
    <property type="match status" value="1"/>
</dbReference>
<dbReference type="GO" id="GO:0005615">
    <property type="term" value="C:extracellular space"/>
    <property type="evidence" value="ECO:0007669"/>
    <property type="project" value="TreeGrafter"/>
</dbReference>
<dbReference type="InterPro" id="IPR050373">
    <property type="entry name" value="Fibrinogen_C-term_domain"/>
</dbReference>
<evidence type="ECO:0000313" key="3">
    <source>
        <dbReference type="Proteomes" id="UP001059596"/>
    </source>
</evidence>
<dbReference type="SUPFAM" id="SSF56496">
    <property type="entry name" value="Fibrinogen C-terminal domain-like"/>
    <property type="match status" value="1"/>
</dbReference>
<evidence type="ECO:0000313" key="2">
    <source>
        <dbReference type="EMBL" id="KAI8037747.1"/>
    </source>
</evidence>
<sequence length="118" mass="13774">PKVISSFDDPPGRSGWIVIQCRKTGQLDFITESYLYNIGFGDPNNEYWIGCEKLHKITNNQRHELYIELADSTGRQFFARNLNGNYNITNANLIPEGFWWGELYSLKYCKMSIRPNME</sequence>
<feature type="non-terminal residue" evidence="2">
    <location>
        <position position="118"/>
    </location>
</feature>
<feature type="domain" description="Fibrinogen C-terminal" evidence="1">
    <location>
        <begin position="2"/>
        <end position="116"/>
    </location>
</feature>
<organism evidence="2 3">
    <name type="scientific">Drosophila gunungcola</name>
    <name type="common">fruit fly</name>
    <dbReference type="NCBI Taxonomy" id="103775"/>
    <lineage>
        <taxon>Eukaryota</taxon>
        <taxon>Metazoa</taxon>
        <taxon>Ecdysozoa</taxon>
        <taxon>Arthropoda</taxon>
        <taxon>Hexapoda</taxon>
        <taxon>Insecta</taxon>
        <taxon>Pterygota</taxon>
        <taxon>Neoptera</taxon>
        <taxon>Endopterygota</taxon>
        <taxon>Diptera</taxon>
        <taxon>Brachycera</taxon>
        <taxon>Muscomorpha</taxon>
        <taxon>Ephydroidea</taxon>
        <taxon>Drosophilidae</taxon>
        <taxon>Drosophila</taxon>
        <taxon>Sophophora</taxon>
    </lineage>
</organism>
<comment type="caution">
    <text evidence="2">The sequence shown here is derived from an EMBL/GenBank/DDBJ whole genome shotgun (WGS) entry which is preliminary data.</text>
</comment>
<protein>
    <recommendedName>
        <fullName evidence="1">Fibrinogen C-terminal domain-containing protein</fullName>
    </recommendedName>
</protein>
<evidence type="ECO:0000259" key="1">
    <source>
        <dbReference type="SMART" id="SM00186"/>
    </source>
</evidence>
<accession>A0A9Q0BMK1</accession>
<dbReference type="SMART" id="SM00186">
    <property type="entry name" value="FBG"/>
    <property type="match status" value="1"/>
</dbReference>
<dbReference type="InterPro" id="IPR036056">
    <property type="entry name" value="Fibrinogen-like_C"/>
</dbReference>
<dbReference type="PANTHER" id="PTHR19143">
    <property type="entry name" value="FIBRINOGEN/TENASCIN/ANGIOPOEITIN"/>
    <property type="match status" value="1"/>
</dbReference>
<reference evidence="2" key="1">
    <citation type="journal article" date="2023" name="Genome Biol. Evol.">
        <title>Long-read-based Genome Assembly of Drosophila gunungcola Reveals Fewer Chemosensory Genes in Flower-breeding Species.</title>
        <authorList>
            <person name="Negi A."/>
            <person name="Liao B.Y."/>
            <person name="Yeh S.D."/>
        </authorList>
    </citation>
    <scope>NUCLEOTIDE SEQUENCE</scope>
    <source>
        <strain evidence="2">Sukarami</strain>
    </source>
</reference>
<gene>
    <name evidence="2" type="ORF">M5D96_009247</name>
</gene>